<feature type="domain" description="Restriction endonuclease type IV Mrr" evidence="3">
    <location>
        <begin position="43"/>
        <end position="149"/>
    </location>
</feature>
<evidence type="ECO:0000256" key="2">
    <source>
        <dbReference type="SAM" id="Phobius"/>
    </source>
</evidence>
<dbReference type="AlphaFoldDB" id="A0A5C4RUJ1"/>
<dbReference type="GO" id="GO:0004519">
    <property type="term" value="F:endonuclease activity"/>
    <property type="evidence" value="ECO:0007669"/>
    <property type="project" value="UniProtKB-KW"/>
</dbReference>
<dbReference type="OrthoDB" id="5965220at2"/>
<evidence type="ECO:0000259" key="3">
    <source>
        <dbReference type="Pfam" id="PF04471"/>
    </source>
</evidence>
<gene>
    <name evidence="4" type="ORF">E1B00_02145</name>
</gene>
<feature type="region of interest" description="Disordered" evidence="1">
    <location>
        <begin position="203"/>
        <end position="257"/>
    </location>
</feature>
<dbReference type="GO" id="GO:0003677">
    <property type="term" value="F:DNA binding"/>
    <property type="evidence" value="ECO:0007669"/>
    <property type="project" value="InterPro"/>
</dbReference>
<keyword evidence="2" id="KW-0472">Membrane</keyword>
<accession>A0A5C4RUJ1</accession>
<keyword evidence="2" id="KW-1133">Transmembrane helix</keyword>
<feature type="compositionally biased region" description="Pro residues" evidence="1">
    <location>
        <begin position="238"/>
        <end position="250"/>
    </location>
</feature>
<evidence type="ECO:0000256" key="1">
    <source>
        <dbReference type="SAM" id="MobiDB-lite"/>
    </source>
</evidence>
<reference evidence="4 5" key="1">
    <citation type="submission" date="2019-03" db="EMBL/GenBank/DDBJ databases">
        <title>Arenimonas daejeonensis sp. nov., isolated from compost.</title>
        <authorList>
            <person name="Jeon C.O."/>
        </authorList>
    </citation>
    <scope>NUCLEOTIDE SEQUENCE [LARGE SCALE GENOMIC DNA]</scope>
    <source>
        <strain evidence="4 5">R29</strain>
    </source>
</reference>
<proteinExistence type="predicted"/>
<name>A0A5C4RUJ1_9GAMM</name>
<feature type="compositionally biased region" description="Pro residues" evidence="1">
    <location>
        <begin position="203"/>
        <end position="218"/>
    </location>
</feature>
<keyword evidence="2" id="KW-0812">Transmembrane</keyword>
<keyword evidence="5" id="KW-1185">Reference proteome</keyword>
<keyword evidence="4" id="KW-0255">Endonuclease</keyword>
<dbReference type="Gene3D" id="3.40.1350.10">
    <property type="match status" value="1"/>
</dbReference>
<keyword evidence="4" id="KW-0378">Hydrolase</keyword>
<feature type="transmembrane region" description="Helical" evidence="2">
    <location>
        <begin position="179"/>
        <end position="198"/>
    </location>
</feature>
<dbReference type="GO" id="GO:0009307">
    <property type="term" value="P:DNA restriction-modification system"/>
    <property type="evidence" value="ECO:0007669"/>
    <property type="project" value="InterPro"/>
</dbReference>
<dbReference type="Pfam" id="PF04471">
    <property type="entry name" value="Mrr_cat"/>
    <property type="match status" value="1"/>
</dbReference>
<evidence type="ECO:0000313" key="4">
    <source>
        <dbReference type="EMBL" id="TNJ34609.1"/>
    </source>
</evidence>
<feature type="compositionally biased region" description="Low complexity" evidence="1">
    <location>
        <begin position="219"/>
        <end position="237"/>
    </location>
</feature>
<sequence>MFGLSPLVAAVVAALGAFLLSHWWFGVHRRRKAETSAGIAALAGMKWRECAGLVLQAMGEKGYVEAPSSRQPGDGGTEFLLVKGDERCLLSYKHGTAYRLGEANVRDFANAVQLQGATSGVLVTLGSAEGFARDLARRYDVDLIDGRSLWPQVEPFAPAALIEDIRAHAARQISHGQRIGGILSLALGLVVFGLGSALQPAGAPEPPVVAAPAAPTPAAPTASVPAAGAEAPATATAPAPPVEAPAPAAPASPQFQDEASRAANAALEELAEVAKLTDQERTQRRLVAASRVADLETANNAIWSTQSTLVISMVSGDGIDKGIVNDACAILTEYEELRYSRLQLEPPAGENVPVRWRQCQ</sequence>
<organism evidence="4 5">
    <name type="scientific">Arenimonas terrae</name>
    <dbReference type="NCBI Taxonomy" id="2546226"/>
    <lineage>
        <taxon>Bacteria</taxon>
        <taxon>Pseudomonadati</taxon>
        <taxon>Pseudomonadota</taxon>
        <taxon>Gammaproteobacteria</taxon>
        <taxon>Lysobacterales</taxon>
        <taxon>Lysobacteraceae</taxon>
        <taxon>Arenimonas</taxon>
    </lineage>
</organism>
<dbReference type="InterPro" id="IPR011856">
    <property type="entry name" value="tRNA_endonuc-like_dom_sf"/>
</dbReference>
<comment type="caution">
    <text evidence="4">The sequence shown here is derived from an EMBL/GenBank/DDBJ whole genome shotgun (WGS) entry which is preliminary data.</text>
</comment>
<dbReference type="EMBL" id="SMDR01000001">
    <property type="protein sequence ID" value="TNJ34609.1"/>
    <property type="molecule type" value="Genomic_DNA"/>
</dbReference>
<feature type="transmembrane region" description="Helical" evidence="2">
    <location>
        <begin position="6"/>
        <end position="25"/>
    </location>
</feature>
<dbReference type="InterPro" id="IPR007560">
    <property type="entry name" value="Restrct_endonuc_IV_Mrr"/>
</dbReference>
<dbReference type="Proteomes" id="UP000305760">
    <property type="component" value="Unassembled WGS sequence"/>
</dbReference>
<protein>
    <submittedName>
        <fullName evidence="4">Restriction endonuclease</fullName>
    </submittedName>
</protein>
<dbReference type="RefSeq" id="WP_139445152.1">
    <property type="nucleotide sequence ID" value="NZ_SMDR01000001.1"/>
</dbReference>
<evidence type="ECO:0000313" key="5">
    <source>
        <dbReference type="Proteomes" id="UP000305760"/>
    </source>
</evidence>
<keyword evidence="4" id="KW-0540">Nuclease</keyword>